<sequence>MTYAETRRNPAADAFWAGLTARDHCVQIYDNDPAFLAALEGFVAGGIRQGDSIVLIATPAHLSALSARLQRNGFDVAAATRRGQYIALDAAQTLERFMVDGWPDQARFNAVIEEVLGRARTHHHQVRAFGEMVALMWADGLCEAAVQLEHFWTRLCAAQQFSLFCAYPRSGFGNGGESGIDQVCAAHSKLYTM</sequence>
<accession>A0ABS8IN60</accession>
<dbReference type="RefSeq" id="WP_229430960.1">
    <property type="nucleotide sequence ID" value="NZ_JAJHPV010000004.1"/>
</dbReference>
<dbReference type="Pfam" id="PF14417">
    <property type="entry name" value="MEDS"/>
    <property type="match status" value="1"/>
</dbReference>
<evidence type="ECO:0000313" key="2">
    <source>
        <dbReference type="EMBL" id="MCC6070037.1"/>
    </source>
</evidence>
<name>A0ABS8IN60_9BURK</name>
<reference evidence="2 3" key="1">
    <citation type="submission" date="2021-11" db="EMBL/GenBank/DDBJ databases">
        <authorList>
            <person name="Huq M.A."/>
        </authorList>
    </citation>
    <scope>NUCLEOTIDE SEQUENCE [LARGE SCALE GENOMIC DNA]</scope>
    <source>
        <strain evidence="2 3">MAHUQ-52</strain>
    </source>
</reference>
<gene>
    <name evidence="2" type="ORF">LMJ30_03555</name>
</gene>
<comment type="caution">
    <text evidence="2">The sequence shown here is derived from an EMBL/GenBank/DDBJ whole genome shotgun (WGS) entry which is preliminary data.</text>
</comment>
<dbReference type="Proteomes" id="UP001198701">
    <property type="component" value="Unassembled WGS sequence"/>
</dbReference>
<dbReference type="EMBL" id="JAJHPV010000004">
    <property type="protein sequence ID" value="MCC6070037.1"/>
    <property type="molecule type" value="Genomic_DNA"/>
</dbReference>
<evidence type="ECO:0000259" key="1">
    <source>
        <dbReference type="Pfam" id="PF14417"/>
    </source>
</evidence>
<proteinExistence type="predicted"/>
<protein>
    <submittedName>
        <fullName evidence="2">MEDS domain-containing protein</fullName>
    </submittedName>
</protein>
<organism evidence="2 3">
    <name type="scientific">Massilia agrisoli</name>
    <dbReference type="NCBI Taxonomy" id="2892444"/>
    <lineage>
        <taxon>Bacteria</taxon>
        <taxon>Pseudomonadati</taxon>
        <taxon>Pseudomonadota</taxon>
        <taxon>Betaproteobacteria</taxon>
        <taxon>Burkholderiales</taxon>
        <taxon>Oxalobacteraceae</taxon>
        <taxon>Telluria group</taxon>
        <taxon>Massilia</taxon>
    </lineage>
</organism>
<dbReference type="InterPro" id="IPR025847">
    <property type="entry name" value="MEDS_domain"/>
</dbReference>
<feature type="domain" description="MEDS" evidence="1">
    <location>
        <begin position="23"/>
        <end position="187"/>
    </location>
</feature>
<keyword evidence="3" id="KW-1185">Reference proteome</keyword>
<evidence type="ECO:0000313" key="3">
    <source>
        <dbReference type="Proteomes" id="UP001198701"/>
    </source>
</evidence>